<evidence type="ECO:0000256" key="1">
    <source>
        <dbReference type="SAM" id="MobiDB-lite"/>
    </source>
</evidence>
<dbReference type="Gene3D" id="2.40.70.10">
    <property type="entry name" value="Acid Proteases"/>
    <property type="match status" value="1"/>
</dbReference>
<feature type="region of interest" description="Disordered" evidence="1">
    <location>
        <begin position="1"/>
        <end position="30"/>
    </location>
</feature>
<evidence type="ECO:0000313" key="2">
    <source>
        <dbReference type="EMBL" id="UYV84585.1"/>
    </source>
</evidence>
<dbReference type="Proteomes" id="UP001235939">
    <property type="component" value="Chromosome X"/>
</dbReference>
<dbReference type="PROSITE" id="PS00141">
    <property type="entry name" value="ASP_PROTEASE"/>
    <property type="match status" value="1"/>
</dbReference>
<accession>A0ABY6LYH4</accession>
<gene>
    <name evidence="2" type="ORF">LAZ67_X002713</name>
</gene>
<protein>
    <recommendedName>
        <fullName evidence="4">Peptidase A2 domain-containing protein</fullName>
    </recommendedName>
</protein>
<dbReference type="EMBL" id="CP092886">
    <property type="protein sequence ID" value="UYV84585.1"/>
    <property type="molecule type" value="Genomic_DNA"/>
</dbReference>
<proteinExistence type="predicted"/>
<dbReference type="InterPro" id="IPR001969">
    <property type="entry name" value="Aspartic_peptidase_AS"/>
</dbReference>
<sequence length="128" mass="13561">MKNHPLLHKNTSFSAASEPSSSGNQGATIQPSNQGGIVNIMVINGEAVIKSCDGPLPIVPVMIRGPKNIRRVYALLDTGASRSMISKSLADGVGFRGNSYFYSYESVSGTKVFESNSESMNCEVSGCL</sequence>
<organism evidence="2 3">
    <name type="scientific">Cordylochernes scorpioides</name>
    <dbReference type="NCBI Taxonomy" id="51811"/>
    <lineage>
        <taxon>Eukaryota</taxon>
        <taxon>Metazoa</taxon>
        <taxon>Ecdysozoa</taxon>
        <taxon>Arthropoda</taxon>
        <taxon>Chelicerata</taxon>
        <taxon>Arachnida</taxon>
        <taxon>Pseudoscorpiones</taxon>
        <taxon>Cheliferoidea</taxon>
        <taxon>Chernetidae</taxon>
        <taxon>Cordylochernes</taxon>
    </lineage>
</organism>
<reference evidence="2 3" key="1">
    <citation type="submission" date="2022-03" db="EMBL/GenBank/DDBJ databases">
        <title>A chromosomal length assembly of Cordylochernes scorpioides.</title>
        <authorList>
            <person name="Zeh D."/>
            <person name="Zeh J."/>
        </authorList>
    </citation>
    <scope>NUCLEOTIDE SEQUENCE [LARGE SCALE GENOMIC DNA]</scope>
    <source>
        <strain evidence="2">IN4F17</strain>
        <tissue evidence="2">Whole Body</tissue>
    </source>
</reference>
<dbReference type="Pfam" id="PF13650">
    <property type="entry name" value="Asp_protease_2"/>
    <property type="match status" value="1"/>
</dbReference>
<keyword evidence="3" id="KW-1185">Reference proteome</keyword>
<evidence type="ECO:0008006" key="4">
    <source>
        <dbReference type="Google" id="ProtNLM"/>
    </source>
</evidence>
<feature type="compositionally biased region" description="Low complexity" evidence="1">
    <location>
        <begin position="12"/>
        <end position="22"/>
    </location>
</feature>
<evidence type="ECO:0000313" key="3">
    <source>
        <dbReference type="Proteomes" id="UP001235939"/>
    </source>
</evidence>
<dbReference type="SUPFAM" id="SSF50630">
    <property type="entry name" value="Acid proteases"/>
    <property type="match status" value="1"/>
</dbReference>
<dbReference type="InterPro" id="IPR021109">
    <property type="entry name" value="Peptidase_aspartic_dom_sf"/>
</dbReference>
<name>A0ABY6LYH4_9ARAC</name>